<dbReference type="GO" id="GO:0140741">
    <property type="term" value="F:tRNA-uracil-4 sulfurtransferase activity"/>
    <property type="evidence" value="ECO:0007669"/>
    <property type="project" value="UniProtKB-EC"/>
</dbReference>
<reference evidence="11" key="1">
    <citation type="journal article" date="2014" name="Int. J. Syst. Evol. Microbiol.">
        <title>Complete genome sequence of Corynebacterium casei LMG S-19264T (=DSM 44701T), isolated from a smear-ripened cheese.</title>
        <authorList>
            <consortium name="US DOE Joint Genome Institute (JGI-PGF)"/>
            <person name="Walter F."/>
            <person name="Albersmeier A."/>
            <person name="Kalinowski J."/>
            <person name="Ruckert C."/>
        </authorList>
    </citation>
    <scope>NUCLEOTIDE SEQUENCE</scope>
    <source>
        <strain evidence="11">JCM 5016</strain>
    </source>
</reference>
<feature type="binding site" evidence="9">
    <location>
        <position position="280"/>
    </location>
    <ligand>
        <name>ATP</name>
        <dbReference type="ChEBI" id="CHEBI:30616"/>
    </ligand>
</feature>
<dbReference type="SUPFAM" id="SSF143437">
    <property type="entry name" value="THUMP domain-like"/>
    <property type="match status" value="1"/>
</dbReference>
<protein>
    <recommendedName>
        <fullName evidence="9">Probable tRNA sulfurtransferase</fullName>
        <ecNumber evidence="9">2.8.1.4</ecNumber>
    </recommendedName>
    <alternativeName>
        <fullName evidence="9">Sulfur carrier protein ThiS sulfurtransferase</fullName>
    </alternativeName>
    <alternativeName>
        <fullName evidence="9">Thiamine biosynthesis protein ThiI</fullName>
    </alternativeName>
    <alternativeName>
        <fullName evidence="9">tRNA 4-thiouridine synthase</fullName>
    </alternativeName>
</protein>
<dbReference type="Pfam" id="PF22025">
    <property type="entry name" value="ThiI_fer"/>
    <property type="match status" value="1"/>
</dbReference>
<dbReference type="GO" id="GO:0005524">
    <property type="term" value="F:ATP binding"/>
    <property type="evidence" value="ECO:0007669"/>
    <property type="project" value="UniProtKB-UniRule"/>
</dbReference>
<keyword evidence="3 9" id="KW-0820">tRNA-binding</keyword>
<dbReference type="InterPro" id="IPR054173">
    <property type="entry name" value="ThiI_fer"/>
</dbReference>
<evidence type="ECO:0000256" key="5">
    <source>
        <dbReference type="ARBA" id="ARBA00022741"/>
    </source>
</evidence>
<dbReference type="InterPro" id="IPR020536">
    <property type="entry name" value="ThiI_AANH"/>
</dbReference>
<evidence type="ECO:0000256" key="6">
    <source>
        <dbReference type="ARBA" id="ARBA00022840"/>
    </source>
</evidence>
<dbReference type="EMBL" id="BMWH01000019">
    <property type="protein sequence ID" value="GHA00433.1"/>
    <property type="molecule type" value="Genomic_DNA"/>
</dbReference>
<evidence type="ECO:0000256" key="8">
    <source>
        <dbReference type="ARBA" id="ARBA00022977"/>
    </source>
</evidence>
<feature type="binding site" evidence="9">
    <location>
        <begin position="198"/>
        <end position="199"/>
    </location>
    <ligand>
        <name>ATP</name>
        <dbReference type="ChEBI" id="CHEBI:30616"/>
    </ligand>
</feature>
<dbReference type="Gene3D" id="3.30.2130.30">
    <property type="match status" value="1"/>
</dbReference>
<dbReference type="CDD" id="cd01712">
    <property type="entry name" value="PPase_ThiI"/>
    <property type="match status" value="1"/>
</dbReference>
<dbReference type="GO" id="GO:0052837">
    <property type="term" value="P:thiazole biosynthetic process"/>
    <property type="evidence" value="ECO:0007669"/>
    <property type="project" value="TreeGrafter"/>
</dbReference>
<feature type="binding site" evidence="9">
    <location>
        <position position="311"/>
    </location>
    <ligand>
        <name>ATP</name>
        <dbReference type="ChEBI" id="CHEBI:30616"/>
    </ligand>
</feature>
<comment type="function">
    <text evidence="9">Catalyzes the ATP-dependent transfer of a sulfur to tRNA to produce 4-thiouridine in position 8 of tRNAs, which functions as a near-UV photosensor. Also catalyzes the transfer of sulfur to the sulfur carrier protein ThiS, forming ThiS-thiocarboxylate. This is a step in the synthesis of thiazole, in the thiamine biosynthesis pathway. The sulfur is donated as persulfide by IscS.</text>
</comment>
<comment type="catalytic activity">
    <reaction evidence="9">
        <text>[ThiI sulfur-carrier protein]-S-sulfanyl-L-cysteine + a uridine in tRNA + 2 reduced [2Fe-2S]-[ferredoxin] + ATP + H(+) = [ThiI sulfur-carrier protein]-L-cysteine + a 4-thiouridine in tRNA + 2 oxidized [2Fe-2S]-[ferredoxin] + AMP + diphosphate</text>
        <dbReference type="Rhea" id="RHEA:24176"/>
        <dbReference type="Rhea" id="RHEA-COMP:10000"/>
        <dbReference type="Rhea" id="RHEA-COMP:10001"/>
        <dbReference type="Rhea" id="RHEA-COMP:13337"/>
        <dbReference type="Rhea" id="RHEA-COMP:13338"/>
        <dbReference type="Rhea" id="RHEA-COMP:13339"/>
        <dbReference type="Rhea" id="RHEA-COMP:13340"/>
        <dbReference type="ChEBI" id="CHEBI:15378"/>
        <dbReference type="ChEBI" id="CHEBI:29950"/>
        <dbReference type="ChEBI" id="CHEBI:30616"/>
        <dbReference type="ChEBI" id="CHEBI:33019"/>
        <dbReference type="ChEBI" id="CHEBI:33737"/>
        <dbReference type="ChEBI" id="CHEBI:33738"/>
        <dbReference type="ChEBI" id="CHEBI:61963"/>
        <dbReference type="ChEBI" id="CHEBI:65315"/>
        <dbReference type="ChEBI" id="CHEBI:136798"/>
        <dbReference type="ChEBI" id="CHEBI:456215"/>
        <dbReference type="EC" id="2.8.1.4"/>
    </reaction>
</comment>
<evidence type="ECO:0000256" key="7">
    <source>
        <dbReference type="ARBA" id="ARBA00022884"/>
    </source>
</evidence>
<feature type="binding site" evidence="9">
    <location>
        <begin position="223"/>
        <end position="224"/>
    </location>
    <ligand>
        <name>ATP</name>
        <dbReference type="ChEBI" id="CHEBI:30616"/>
    </ligand>
</feature>
<dbReference type="Proteomes" id="UP000623010">
    <property type="component" value="Unassembled WGS sequence"/>
</dbReference>
<evidence type="ECO:0000313" key="12">
    <source>
        <dbReference type="Proteomes" id="UP000623010"/>
    </source>
</evidence>
<dbReference type="GO" id="GO:0000049">
    <property type="term" value="F:tRNA binding"/>
    <property type="evidence" value="ECO:0007669"/>
    <property type="project" value="UniProtKB-UniRule"/>
</dbReference>
<evidence type="ECO:0000256" key="2">
    <source>
        <dbReference type="ARBA" id="ARBA00022490"/>
    </source>
</evidence>
<sequence length="420" mass="45060">MRQPCVLLKYGELALKGRNKHRFEDRLVHNVRRAMEGVGGPVRIRRRRGVLVLTLPERPDLEAQAGPLGDPLQAAVVARAREIIGVSVVQPGLRVDKTPEDAAAAALDLARAAVPDRVPAGFAVRPRRRSKDFPLTSEQLGAHVGAAVYTELGWPVDLTRPEVEITVEVDQREIFVTAERIKGLGGLPVGCSGRALALLSGGYDSPVAAHRAMRRGLSVDFVHFTGAPLTGPSSAYKAYALARRLARFEGGARLWLIPLGKAQKALATAGAGSLQVVAQRRLMMRTASELARRHGAEALITGDSLGQVSSQTLANLATVEEAATLPLLRPLLAWDKEEIMAEAARLGTAEISKLADEDCCSLLMPPSVATRTTPGQLAKLEHRLGEMAETVDNLLAGARLLPVEPGWEDTPEPRPLRAAS</sequence>
<feature type="domain" description="THUMP" evidence="10">
    <location>
        <begin position="74"/>
        <end position="180"/>
    </location>
</feature>
<feature type="binding site" evidence="9">
    <location>
        <position position="302"/>
    </location>
    <ligand>
        <name>ATP</name>
        <dbReference type="ChEBI" id="CHEBI:30616"/>
    </ligand>
</feature>
<keyword evidence="7 9" id="KW-0694">RNA-binding</keyword>
<organism evidence="11 12">
    <name type="scientific">Streptomyces echinoruber</name>
    <dbReference type="NCBI Taxonomy" id="68898"/>
    <lineage>
        <taxon>Bacteria</taxon>
        <taxon>Bacillati</taxon>
        <taxon>Actinomycetota</taxon>
        <taxon>Actinomycetes</taxon>
        <taxon>Kitasatosporales</taxon>
        <taxon>Streptomycetaceae</taxon>
        <taxon>Streptomyces</taxon>
    </lineage>
</organism>
<dbReference type="Gene3D" id="3.40.50.620">
    <property type="entry name" value="HUPs"/>
    <property type="match status" value="1"/>
</dbReference>
<dbReference type="Pfam" id="PF02926">
    <property type="entry name" value="THUMP"/>
    <property type="match status" value="1"/>
</dbReference>
<evidence type="ECO:0000256" key="3">
    <source>
        <dbReference type="ARBA" id="ARBA00022555"/>
    </source>
</evidence>
<comment type="subcellular location">
    <subcellularLocation>
        <location evidence="1 9">Cytoplasm</location>
    </subcellularLocation>
</comment>
<dbReference type="Pfam" id="PF02568">
    <property type="entry name" value="ThiI"/>
    <property type="match status" value="1"/>
</dbReference>
<dbReference type="EC" id="2.8.1.4" evidence="9"/>
<comment type="pathway">
    <text evidence="9">Cofactor biosynthesis; thiamine diphosphate biosynthesis.</text>
</comment>
<dbReference type="RefSeq" id="WP_190059221.1">
    <property type="nucleotide sequence ID" value="NZ_BMWH01000019.1"/>
</dbReference>
<evidence type="ECO:0000313" key="11">
    <source>
        <dbReference type="EMBL" id="GHA00433.1"/>
    </source>
</evidence>
<dbReference type="PROSITE" id="PS51165">
    <property type="entry name" value="THUMP"/>
    <property type="match status" value="1"/>
</dbReference>
<dbReference type="GO" id="GO:0002937">
    <property type="term" value="P:tRNA 4-thiouridine biosynthesis"/>
    <property type="evidence" value="ECO:0007669"/>
    <property type="project" value="TreeGrafter"/>
</dbReference>
<dbReference type="GO" id="GO:0004810">
    <property type="term" value="F:CCA tRNA nucleotidyltransferase activity"/>
    <property type="evidence" value="ECO:0007669"/>
    <property type="project" value="InterPro"/>
</dbReference>
<dbReference type="AlphaFoldDB" id="A0A918RKX3"/>
<dbReference type="PANTHER" id="PTHR43209">
    <property type="entry name" value="TRNA SULFURTRANSFERASE"/>
    <property type="match status" value="1"/>
</dbReference>
<dbReference type="InterPro" id="IPR004114">
    <property type="entry name" value="THUMP_dom"/>
</dbReference>
<name>A0A918RKX3_9ACTN</name>
<keyword evidence="5 9" id="KW-0547">Nucleotide-binding</keyword>
<dbReference type="SMART" id="SM00981">
    <property type="entry name" value="THUMP"/>
    <property type="match status" value="1"/>
</dbReference>
<dbReference type="InterPro" id="IPR049961">
    <property type="entry name" value="ThiI_N"/>
</dbReference>
<keyword evidence="8 9" id="KW-0784">Thiamine biosynthesis</keyword>
<evidence type="ECO:0000256" key="9">
    <source>
        <dbReference type="HAMAP-Rule" id="MF_00021"/>
    </source>
</evidence>
<comment type="caution">
    <text evidence="11">The sequence shown here is derived from an EMBL/GenBank/DDBJ whole genome shotgun (WGS) entry which is preliminary data.</text>
</comment>
<evidence type="ECO:0000259" key="10">
    <source>
        <dbReference type="PROSITE" id="PS51165"/>
    </source>
</evidence>
<comment type="similarity">
    <text evidence="9">Belongs to the ThiI family.</text>
</comment>
<dbReference type="NCBIfam" id="TIGR00342">
    <property type="entry name" value="tRNA uracil 4-sulfurtransferase ThiI"/>
    <property type="match status" value="1"/>
</dbReference>
<accession>A0A918RKX3</accession>
<dbReference type="InterPro" id="IPR003720">
    <property type="entry name" value="tRNA_STrfase"/>
</dbReference>
<evidence type="ECO:0000256" key="4">
    <source>
        <dbReference type="ARBA" id="ARBA00022679"/>
    </source>
</evidence>
<dbReference type="InterPro" id="IPR050102">
    <property type="entry name" value="tRNA_sulfurtransferase_ThiI"/>
</dbReference>
<proteinExistence type="inferred from homology"/>
<gene>
    <name evidence="9 11" type="primary">thiI</name>
    <name evidence="11" type="ORF">GCM10010389_44530</name>
</gene>
<dbReference type="GO" id="GO:0009228">
    <property type="term" value="P:thiamine biosynthetic process"/>
    <property type="evidence" value="ECO:0007669"/>
    <property type="project" value="UniProtKB-KW"/>
</dbReference>
<dbReference type="GO" id="GO:0009229">
    <property type="term" value="P:thiamine diphosphate biosynthetic process"/>
    <property type="evidence" value="ECO:0007669"/>
    <property type="project" value="UniProtKB-UniRule"/>
</dbReference>
<evidence type="ECO:0000256" key="1">
    <source>
        <dbReference type="ARBA" id="ARBA00004496"/>
    </source>
</evidence>
<reference evidence="11" key="2">
    <citation type="submission" date="2020-09" db="EMBL/GenBank/DDBJ databases">
        <authorList>
            <person name="Sun Q."/>
            <person name="Ohkuma M."/>
        </authorList>
    </citation>
    <scope>NUCLEOTIDE SEQUENCE</scope>
    <source>
        <strain evidence="11">JCM 5016</strain>
    </source>
</reference>
<keyword evidence="2 9" id="KW-0963">Cytoplasm</keyword>
<dbReference type="HAMAP" id="MF_00021">
    <property type="entry name" value="ThiI"/>
    <property type="match status" value="1"/>
</dbReference>
<dbReference type="PANTHER" id="PTHR43209:SF1">
    <property type="entry name" value="TRNA SULFURTRANSFERASE"/>
    <property type="match status" value="1"/>
</dbReference>
<keyword evidence="4 9" id="KW-0808">Transferase</keyword>
<dbReference type="InterPro" id="IPR014729">
    <property type="entry name" value="Rossmann-like_a/b/a_fold"/>
</dbReference>
<dbReference type="InterPro" id="IPR049962">
    <property type="entry name" value="THUMP_ThiI"/>
</dbReference>
<keyword evidence="6 9" id="KW-0067">ATP-binding</keyword>
<comment type="catalytic activity">
    <reaction evidence="9">
        <text>[ThiS sulfur-carrier protein]-C-terminal Gly-Gly-AMP + S-sulfanyl-L-cysteinyl-[cysteine desulfurase] + AH2 = [ThiS sulfur-carrier protein]-C-terminal-Gly-aminoethanethioate + L-cysteinyl-[cysteine desulfurase] + A + AMP + 2 H(+)</text>
        <dbReference type="Rhea" id="RHEA:43340"/>
        <dbReference type="Rhea" id="RHEA-COMP:12157"/>
        <dbReference type="Rhea" id="RHEA-COMP:12158"/>
        <dbReference type="Rhea" id="RHEA-COMP:12910"/>
        <dbReference type="Rhea" id="RHEA-COMP:19908"/>
        <dbReference type="ChEBI" id="CHEBI:13193"/>
        <dbReference type="ChEBI" id="CHEBI:15378"/>
        <dbReference type="ChEBI" id="CHEBI:17499"/>
        <dbReference type="ChEBI" id="CHEBI:29950"/>
        <dbReference type="ChEBI" id="CHEBI:61963"/>
        <dbReference type="ChEBI" id="CHEBI:90618"/>
        <dbReference type="ChEBI" id="CHEBI:232372"/>
        <dbReference type="ChEBI" id="CHEBI:456215"/>
    </reaction>
</comment>
<keyword evidence="12" id="KW-1185">Reference proteome</keyword>
<dbReference type="SUPFAM" id="SSF52402">
    <property type="entry name" value="Adenine nucleotide alpha hydrolases-like"/>
    <property type="match status" value="1"/>
</dbReference>
<dbReference type="CDD" id="cd11716">
    <property type="entry name" value="THUMP_ThiI"/>
    <property type="match status" value="1"/>
</dbReference>
<dbReference type="GO" id="GO:0005829">
    <property type="term" value="C:cytosol"/>
    <property type="evidence" value="ECO:0007669"/>
    <property type="project" value="TreeGrafter"/>
</dbReference>